<evidence type="ECO:0000313" key="18">
    <source>
        <dbReference type="Proteomes" id="UP000695023"/>
    </source>
</evidence>
<comment type="similarity">
    <text evidence="14">Belongs to the serpin family.</text>
</comment>
<evidence type="ECO:0000256" key="3">
    <source>
        <dbReference type="ARBA" id="ARBA00022690"/>
    </source>
</evidence>
<comment type="subunit">
    <text evidence="11">Forms a complex with the monomeric form of beta-tryptase.</text>
</comment>
<dbReference type="SMART" id="SM00202">
    <property type="entry name" value="SR"/>
    <property type="match status" value="1"/>
</dbReference>
<dbReference type="GeneID" id="102194322"/>
<keyword evidence="9" id="KW-0325">Glycoprotein</keyword>
<dbReference type="PROSITE" id="PS50835">
    <property type="entry name" value="IG_LIKE"/>
    <property type="match status" value="1"/>
</dbReference>
<keyword evidence="5" id="KW-0677">Repeat</keyword>
<gene>
    <name evidence="19" type="primary">LOC102194322</name>
</gene>
<dbReference type="InterPro" id="IPR007110">
    <property type="entry name" value="Ig-like_dom"/>
</dbReference>
<dbReference type="GO" id="GO:0004867">
    <property type="term" value="F:serine-type endopeptidase inhibitor activity"/>
    <property type="evidence" value="ECO:0007669"/>
    <property type="project" value="InterPro"/>
</dbReference>
<dbReference type="GO" id="GO:0005615">
    <property type="term" value="C:extracellular space"/>
    <property type="evidence" value="ECO:0007669"/>
    <property type="project" value="InterPro"/>
</dbReference>
<evidence type="ECO:0000256" key="2">
    <source>
        <dbReference type="ARBA" id="ARBA00022490"/>
    </source>
</evidence>
<dbReference type="SMART" id="SM00093">
    <property type="entry name" value="SERPIN"/>
    <property type="match status" value="1"/>
</dbReference>
<feature type="disulfide bond" evidence="13">
    <location>
        <begin position="114"/>
        <end position="124"/>
    </location>
</feature>
<dbReference type="Gene3D" id="2.30.39.10">
    <property type="entry name" value="Alpha-1-antitrypsin, domain 1"/>
    <property type="match status" value="1"/>
</dbReference>
<feature type="disulfide bond" evidence="13">
    <location>
        <begin position="83"/>
        <end position="144"/>
    </location>
</feature>
<reference evidence="19" key="1">
    <citation type="submission" date="2025-08" db="UniProtKB">
        <authorList>
            <consortium name="RefSeq"/>
        </authorList>
    </citation>
    <scope>IDENTIFICATION</scope>
</reference>
<keyword evidence="2" id="KW-0963">Cytoplasm</keyword>
<evidence type="ECO:0000256" key="1">
    <source>
        <dbReference type="ARBA" id="ARBA00004496"/>
    </source>
</evidence>
<dbReference type="PANTHER" id="PTHR11461:SF204">
    <property type="entry name" value="SERPIN B6"/>
    <property type="match status" value="1"/>
</dbReference>
<keyword evidence="18" id="KW-1185">Reference proteome</keyword>
<dbReference type="InterPro" id="IPR042185">
    <property type="entry name" value="Serpin_sf_2"/>
</dbReference>
<dbReference type="Proteomes" id="UP000695023">
    <property type="component" value="Unplaced"/>
</dbReference>
<evidence type="ECO:0000256" key="8">
    <source>
        <dbReference type="ARBA" id="ARBA00023157"/>
    </source>
</evidence>
<name>A0A9Y6M7R6_9CICH</name>
<dbReference type="InterPro" id="IPR013783">
    <property type="entry name" value="Ig-like_fold"/>
</dbReference>
<dbReference type="PROSITE" id="PS50287">
    <property type="entry name" value="SRCR_2"/>
    <property type="match status" value="1"/>
</dbReference>
<feature type="signal peptide" evidence="15">
    <location>
        <begin position="1"/>
        <end position="27"/>
    </location>
</feature>
<dbReference type="InterPro" id="IPR013151">
    <property type="entry name" value="Immunoglobulin_dom"/>
</dbReference>
<evidence type="ECO:0000256" key="11">
    <source>
        <dbReference type="ARBA" id="ARBA00038828"/>
    </source>
</evidence>
<evidence type="ECO:0000313" key="19">
    <source>
        <dbReference type="RefSeq" id="XP_013763244.1"/>
    </source>
</evidence>
<dbReference type="Gene3D" id="2.60.40.10">
    <property type="entry name" value="Immunoglobulins"/>
    <property type="match status" value="1"/>
</dbReference>
<evidence type="ECO:0000256" key="4">
    <source>
        <dbReference type="ARBA" id="ARBA00022729"/>
    </source>
</evidence>
<dbReference type="PROSITE" id="PS00284">
    <property type="entry name" value="SERPIN"/>
    <property type="match status" value="1"/>
</dbReference>
<dbReference type="Pfam" id="PF00047">
    <property type="entry name" value="ig"/>
    <property type="match status" value="1"/>
</dbReference>
<feature type="domain" description="SRCR" evidence="16">
    <location>
        <begin position="29"/>
        <end position="145"/>
    </location>
</feature>
<evidence type="ECO:0000256" key="12">
    <source>
        <dbReference type="ARBA" id="ARBA00039202"/>
    </source>
</evidence>
<dbReference type="PANTHER" id="PTHR11461">
    <property type="entry name" value="SERINE PROTEASE INHIBITOR, SERPIN"/>
    <property type="match status" value="1"/>
</dbReference>
<sequence>MEGREKRALHFLIFVVYLVVSPSPSAGLLRLAGNGSTRCSGRVEIYKSYYNSYSYSYSYRYRYTSWGTVCDDGWDVKDAEVVCRELNCGIALEALGSAYFGQGTGTIMLDDVDCSGSETSLDDCRHRGLRTHDCSHSEDAGVVCSETLPEPTISLYSNEVTWGQDVRINCSVSDKLSGGTFILQKTSGSFSQTKPSSTSSVTFNLQNVNFDHDGLYQCQYMKISRRFSSSPVGLTVFSPFSISSALAMVMLGARGNTATQMSEEFLIQSKKHYRAELESVDFKTRSEEVRIDVNNWVQQHTPGNITEVVDEDDLNELTRLVLFTATHFKGIWNKHFSWSETYDAQFWLNKNDSKSVKMMKQEEDFACTFIEDANCKILEMPYCGKEVSMLIFLPAEIEDDTTGLEKHPGQMQTCHIDVRLPRFTLEETYDLNTVLSSMGMVDAFDHTKCDFSGMSGRKDLVLSKVIHKAFVKVHEKATQATFEVMGWCELQSGKIRRATLKSFIADHPFLFFIRHNPTMNILFAGRFCCPV</sequence>
<feature type="domain" description="Ig-like" evidence="17">
    <location>
        <begin position="151"/>
        <end position="228"/>
    </location>
</feature>
<dbReference type="FunFam" id="3.10.250.10:FF:000006">
    <property type="entry name" value="neurotrypsin isoform X2"/>
    <property type="match status" value="1"/>
</dbReference>
<dbReference type="GO" id="GO:0016020">
    <property type="term" value="C:membrane"/>
    <property type="evidence" value="ECO:0007669"/>
    <property type="project" value="InterPro"/>
</dbReference>
<dbReference type="SUPFAM" id="SSF56487">
    <property type="entry name" value="SRCR-like"/>
    <property type="match status" value="1"/>
</dbReference>
<keyword evidence="10" id="KW-0393">Immunoglobulin domain</keyword>
<dbReference type="InterPro" id="IPR036179">
    <property type="entry name" value="Ig-like_dom_sf"/>
</dbReference>
<evidence type="ECO:0000256" key="13">
    <source>
        <dbReference type="PROSITE-ProRule" id="PRU00196"/>
    </source>
</evidence>
<comment type="subcellular location">
    <subcellularLocation>
        <location evidence="1">Cytoplasm</location>
    </subcellularLocation>
</comment>
<feature type="chain" id="PRO_5041424180" description="Serpin B6" evidence="15">
    <location>
        <begin position="28"/>
        <end position="531"/>
    </location>
</feature>
<proteinExistence type="inferred from homology"/>
<dbReference type="InterPro" id="IPR042178">
    <property type="entry name" value="Serpin_sf_1"/>
</dbReference>
<evidence type="ECO:0000256" key="9">
    <source>
        <dbReference type="ARBA" id="ARBA00023180"/>
    </source>
</evidence>
<dbReference type="AlphaFoldDB" id="A0A9Y6M7R6"/>
<dbReference type="InterPro" id="IPR036772">
    <property type="entry name" value="SRCR-like_dom_sf"/>
</dbReference>
<dbReference type="Pfam" id="PF00530">
    <property type="entry name" value="SRCR"/>
    <property type="match status" value="1"/>
</dbReference>
<accession>A0A9Y6M7R6</accession>
<feature type="disulfide bond" evidence="13">
    <location>
        <begin position="70"/>
        <end position="134"/>
    </location>
</feature>
<keyword evidence="4 15" id="KW-0732">Signal</keyword>
<dbReference type="InterPro" id="IPR000215">
    <property type="entry name" value="Serpin_fam"/>
</dbReference>
<evidence type="ECO:0000256" key="7">
    <source>
        <dbReference type="ARBA" id="ARBA00022990"/>
    </source>
</evidence>
<evidence type="ECO:0000256" key="5">
    <source>
        <dbReference type="ARBA" id="ARBA00022737"/>
    </source>
</evidence>
<dbReference type="SUPFAM" id="SSF48726">
    <property type="entry name" value="Immunoglobulin"/>
    <property type="match status" value="1"/>
</dbReference>
<dbReference type="InterPro" id="IPR001190">
    <property type="entry name" value="SRCR"/>
</dbReference>
<keyword evidence="3" id="KW-0646">Protease inhibitor</keyword>
<dbReference type="Gene3D" id="3.30.497.10">
    <property type="entry name" value="Antithrombin, subunit I, domain 2"/>
    <property type="match status" value="3"/>
</dbReference>
<dbReference type="Gene3D" id="3.10.250.10">
    <property type="entry name" value="SRCR-like domain"/>
    <property type="match status" value="1"/>
</dbReference>
<organism evidence="18 19">
    <name type="scientific">Pundamilia nyererei</name>
    <dbReference type="NCBI Taxonomy" id="303518"/>
    <lineage>
        <taxon>Eukaryota</taxon>
        <taxon>Metazoa</taxon>
        <taxon>Chordata</taxon>
        <taxon>Craniata</taxon>
        <taxon>Vertebrata</taxon>
        <taxon>Euteleostomi</taxon>
        <taxon>Actinopterygii</taxon>
        <taxon>Neopterygii</taxon>
        <taxon>Teleostei</taxon>
        <taxon>Neoteleostei</taxon>
        <taxon>Acanthomorphata</taxon>
        <taxon>Ovalentaria</taxon>
        <taxon>Cichlomorphae</taxon>
        <taxon>Cichliformes</taxon>
        <taxon>Cichlidae</taxon>
        <taxon>African cichlids</taxon>
        <taxon>Pseudocrenilabrinae</taxon>
        <taxon>Haplochromini</taxon>
        <taxon>Pundamilia</taxon>
    </lineage>
</organism>
<dbReference type="PRINTS" id="PR00258">
    <property type="entry name" value="SPERACTRCPTR"/>
</dbReference>
<keyword evidence="6" id="KW-0722">Serine protease inhibitor</keyword>
<protein>
    <recommendedName>
        <fullName evidence="12">Serpin B6</fullName>
    </recommendedName>
</protein>
<keyword evidence="7" id="KW-0007">Acetylation</keyword>
<evidence type="ECO:0000256" key="10">
    <source>
        <dbReference type="ARBA" id="ARBA00023319"/>
    </source>
</evidence>
<keyword evidence="8 13" id="KW-1015">Disulfide bond</keyword>
<evidence type="ECO:0000259" key="17">
    <source>
        <dbReference type="PROSITE" id="PS50835"/>
    </source>
</evidence>
<dbReference type="SUPFAM" id="SSF56574">
    <property type="entry name" value="Serpins"/>
    <property type="match status" value="1"/>
</dbReference>
<evidence type="ECO:0000256" key="15">
    <source>
        <dbReference type="SAM" id="SignalP"/>
    </source>
</evidence>
<evidence type="ECO:0000259" key="16">
    <source>
        <dbReference type="PROSITE" id="PS50287"/>
    </source>
</evidence>
<evidence type="ECO:0000256" key="6">
    <source>
        <dbReference type="ARBA" id="ARBA00022900"/>
    </source>
</evidence>
<dbReference type="InterPro" id="IPR023795">
    <property type="entry name" value="Serpin_CS"/>
</dbReference>
<dbReference type="RefSeq" id="XP_013763244.1">
    <property type="nucleotide sequence ID" value="XM_013907790.1"/>
</dbReference>
<dbReference type="Pfam" id="PF00079">
    <property type="entry name" value="Serpin"/>
    <property type="match status" value="1"/>
</dbReference>
<evidence type="ECO:0000256" key="14">
    <source>
        <dbReference type="RuleBase" id="RU000411"/>
    </source>
</evidence>
<dbReference type="InterPro" id="IPR023796">
    <property type="entry name" value="Serpin_dom"/>
</dbReference>
<dbReference type="InterPro" id="IPR036186">
    <property type="entry name" value="Serpin_sf"/>
</dbReference>